<evidence type="ECO:0000256" key="5">
    <source>
        <dbReference type="ARBA" id="ARBA00022679"/>
    </source>
</evidence>
<dbReference type="Proteomes" id="UP001446032">
    <property type="component" value="Unassembled WGS sequence"/>
</dbReference>
<keyword evidence="4" id="KW-0597">Phosphoprotein</keyword>
<dbReference type="Pfam" id="PF02518">
    <property type="entry name" value="HATPase_c"/>
    <property type="match status" value="1"/>
</dbReference>
<accession>A0ABV1AJQ5</accession>
<dbReference type="Gene3D" id="6.10.340.10">
    <property type="match status" value="1"/>
</dbReference>
<keyword evidence="8" id="KW-0472">Membrane</keyword>
<keyword evidence="7" id="KW-0902">Two-component regulatory system</keyword>
<evidence type="ECO:0000259" key="10">
    <source>
        <dbReference type="PROSITE" id="PS50885"/>
    </source>
</evidence>
<evidence type="ECO:0000256" key="8">
    <source>
        <dbReference type="SAM" id="Phobius"/>
    </source>
</evidence>
<evidence type="ECO:0000256" key="2">
    <source>
        <dbReference type="ARBA" id="ARBA00004370"/>
    </source>
</evidence>
<comment type="subcellular location">
    <subcellularLocation>
        <location evidence="2">Membrane</location>
    </subcellularLocation>
</comment>
<evidence type="ECO:0000256" key="6">
    <source>
        <dbReference type="ARBA" id="ARBA00022777"/>
    </source>
</evidence>
<dbReference type="Pfam" id="PF06580">
    <property type="entry name" value="His_kinase"/>
    <property type="match status" value="1"/>
</dbReference>
<dbReference type="GO" id="GO:0016301">
    <property type="term" value="F:kinase activity"/>
    <property type="evidence" value="ECO:0007669"/>
    <property type="project" value="UniProtKB-KW"/>
</dbReference>
<feature type="domain" description="HAMP" evidence="10">
    <location>
        <begin position="322"/>
        <end position="375"/>
    </location>
</feature>
<dbReference type="EMBL" id="JBBMEI010000015">
    <property type="protein sequence ID" value="MEQ2357971.1"/>
    <property type="molecule type" value="Genomic_DNA"/>
</dbReference>
<protein>
    <recommendedName>
        <fullName evidence="3">histidine kinase</fullName>
        <ecNumber evidence="3">2.7.13.3</ecNumber>
    </recommendedName>
</protein>
<feature type="domain" description="Histidine kinase" evidence="9">
    <location>
        <begin position="486"/>
        <end position="592"/>
    </location>
</feature>
<feature type="transmembrane region" description="Helical" evidence="8">
    <location>
        <begin position="298"/>
        <end position="321"/>
    </location>
</feature>
<dbReference type="CDD" id="cd06225">
    <property type="entry name" value="HAMP"/>
    <property type="match status" value="1"/>
</dbReference>
<dbReference type="PANTHER" id="PTHR34220">
    <property type="entry name" value="SENSOR HISTIDINE KINASE YPDA"/>
    <property type="match status" value="1"/>
</dbReference>
<dbReference type="Gene3D" id="3.30.565.10">
    <property type="entry name" value="Histidine kinase-like ATPase, C-terminal domain"/>
    <property type="match status" value="1"/>
</dbReference>
<dbReference type="PROSITE" id="PS50109">
    <property type="entry name" value="HIS_KIN"/>
    <property type="match status" value="1"/>
</dbReference>
<keyword evidence="6 11" id="KW-0418">Kinase</keyword>
<evidence type="ECO:0000256" key="7">
    <source>
        <dbReference type="ARBA" id="ARBA00023012"/>
    </source>
</evidence>
<evidence type="ECO:0000256" key="4">
    <source>
        <dbReference type="ARBA" id="ARBA00022553"/>
    </source>
</evidence>
<dbReference type="PANTHER" id="PTHR34220:SF7">
    <property type="entry name" value="SENSOR HISTIDINE KINASE YPDA"/>
    <property type="match status" value="1"/>
</dbReference>
<evidence type="ECO:0000259" key="9">
    <source>
        <dbReference type="PROSITE" id="PS50109"/>
    </source>
</evidence>
<dbReference type="InterPro" id="IPR050640">
    <property type="entry name" value="Bact_2-comp_sensor_kinase"/>
</dbReference>
<dbReference type="InterPro" id="IPR005467">
    <property type="entry name" value="His_kinase_dom"/>
</dbReference>
<organism evidence="11 12">
    <name type="scientific">Blautia intestinihominis</name>
    <dbReference type="NCBI Taxonomy" id="3133152"/>
    <lineage>
        <taxon>Bacteria</taxon>
        <taxon>Bacillati</taxon>
        <taxon>Bacillota</taxon>
        <taxon>Clostridia</taxon>
        <taxon>Lachnospirales</taxon>
        <taxon>Lachnospiraceae</taxon>
        <taxon>Blautia</taxon>
    </lineage>
</organism>
<evidence type="ECO:0000313" key="12">
    <source>
        <dbReference type="Proteomes" id="UP001446032"/>
    </source>
</evidence>
<reference evidence="11 12" key="1">
    <citation type="submission" date="2024-03" db="EMBL/GenBank/DDBJ databases">
        <title>Human intestinal bacterial collection.</title>
        <authorList>
            <person name="Pauvert C."/>
            <person name="Hitch T.C.A."/>
            <person name="Clavel T."/>
        </authorList>
    </citation>
    <scope>NUCLEOTIDE SEQUENCE [LARGE SCALE GENOMIC DNA]</scope>
    <source>
        <strain evidence="11 12">CLA-AA-H95</strain>
    </source>
</reference>
<evidence type="ECO:0000256" key="3">
    <source>
        <dbReference type="ARBA" id="ARBA00012438"/>
    </source>
</evidence>
<evidence type="ECO:0000256" key="1">
    <source>
        <dbReference type="ARBA" id="ARBA00000085"/>
    </source>
</evidence>
<dbReference type="SMART" id="SM00387">
    <property type="entry name" value="HATPase_c"/>
    <property type="match status" value="1"/>
</dbReference>
<dbReference type="InterPro" id="IPR004358">
    <property type="entry name" value="Sig_transdc_His_kin-like_C"/>
</dbReference>
<dbReference type="SUPFAM" id="SSF55874">
    <property type="entry name" value="ATPase domain of HSP90 chaperone/DNA topoisomerase II/histidine kinase"/>
    <property type="match status" value="1"/>
</dbReference>
<comment type="caution">
    <text evidence="11">The sequence shown here is derived from an EMBL/GenBank/DDBJ whole genome shotgun (WGS) entry which is preliminary data.</text>
</comment>
<dbReference type="RefSeq" id="WP_118252922.1">
    <property type="nucleotide sequence ID" value="NZ_JBBMEI010000015.1"/>
</dbReference>
<keyword evidence="5" id="KW-0808">Transferase</keyword>
<keyword evidence="8" id="KW-0812">Transmembrane</keyword>
<dbReference type="SUPFAM" id="SSF158472">
    <property type="entry name" value="HAMP domain-like"/>
    <property type="match status" value="1"/>
</dbReference>
<proteinExistence type="predicted"/>
<dbReference type="InterPro" id="IPR003660">
    <property type="entry name" value="HAMP_dom"/>
</dbReference>
<keyword evidence="12" id="KW-1185">Reference proteome</keyword>
<comment type="catalytic activity">
    <reaction evidence="1">
        <text>ATP + protein L-histidine = ADP + protein N-phospho-L-histidine.</text>
        <dbReference type="EC" id="2.7.13.3"/>
    </reaction>
</comment>
<dbReference type="PROSITE" id="PS50885">
    <property type="entry name" value="HAMP"/>
    <property type="match status" value="1"/>
</dbReference>
<dbReference type="InterPro" id="IPR036890">
    <property type="entry name" value="HATPase_C_sf"/>
</dbReference>
<evidence type="ECO:0000313" key="11">
    <source>
        <dbReference type="EMBL" id="MEQ2357971.1"/>
    </source>
</evidence>
<sequence length="612" mass="70313">MDHKKFTMRNALLVFCITSVVFALLLQTFLFHQTLRRQIRAESISDHEISLNKMQTDIASFVHNVRTEMLTIYSEQDLISDLRSAAEEGTSLKDYYWRSWYFARKRFTKEDQLLALYLYDTQDKVVSAYRYNASSFPRDLYQTEYDSNTERLYDYVHDKRTDFMISGYYNPIAKRNVVRLVLKLHNYDEERENIGYLVCDINSSAFTSIMSKYVDVEQVCLWLQPVGDQVIAKTGQASVSQKRIQKQLAKVVENYYNSDQLEQEYDGNYLIQVSQEDYNLEAFVLVSQSLLTATQKSLIRTLLIIMAGMIGAIVLLVFMLSRWMTKPVEEMRNTIVRIKNGESSLRVSPVGWSEELTVLGTEFNEMLDRIQAMAEEELQNKMLVERTEFKMFQAQINPHFLYNTLNTMSGIANAQNCPLVSGICHSLSAIFRYSLNMTDELSTIQNEMDHVRNYLYVMDVRNGSSVAYEYQIDNATLKDRLPRICLQPVVENALTHGLRNTRRKDKKLLIRSEHIGENLVVTISDNGTGMDAEAMNILLEKNDRKRVEAGVSIGILNVNARLKQLFGPEYGLWIESQAGEGTTVTITVPIVSSEEENGENITGGAHCEKDEI</sequence>
<dbReference type="PRINTS" id="PR00344">
    <property type="entry name" value="BCTRLSENSOR"/>
</dbReference>
<gene>
    <name evidence="11" type="ORF">WMO75_06385</name>
</gene>
<keyword evidence="8" id="KW-1133">Transmembrane helix</keyword>
<dbReference type="SMART" id="SM00304">
    <property type="entry name" value="HAMP"/>
    <property type="match status" value="1"/>
</dbReference>
<dbReference type="InterPro" id="IPR010559">
    <property type="entry name" value="Sig_transdc_His_kin_internal"/>
</dbReference>
<dbReference type="InterPro" id="IPR003594">
    <property type="entry name" value="HATPase_dom"/>
</dbReference>
<name>A0ABV1AJQ5_9FIRM</name>
<dbReference type="EC" id="2.7.13.3" evidence="3"/>